<protein>
    <submittedName>
        <fullName evidence="1">Uncharacterized protein</fullName>
    </submittedName>
</protein>
<name>A0ACC2SEP7_9FUNG</name>
<organism evidence="1 2">
    <name type="scientific">Entomophthora muscae</name>
    <dbReference type="NCBI Taxonomy" id="34485"/>
    <lineage>
        <taxon>Eukaryota</taxon>
        <taxon>Fungi</taxon>
        <taxon>Fungi incertae sedis</taxon>
        <taxon>Zoopagomycota</taxon>
        <taxon>Entomophthoromycotina</taxon>
        <taxon>Entomophthoromycetes</taxon>
        <taxon>Entomophthorales</taxon>
        <taxon>Entomophthoraceae</taxon>
        <taxon>Entomophthora</taxon>
    </lineage>
</organism>
<proteinExistence type="predicted"/>
<dbReference type="Proteomes" id="UP001165960">
    <property type="component" value="Unassembled WGS sequence"/>
</dbReference>
<dbReference type="EMBL" id="QTSX02005144">
    <property type="protein sequence ID" value="KAJ9060716.1"/>
    <property type="molecule type" value="Genomic_DNA"/>
</dbReference>
<comment type="caution">
    <text evidence="1">The sequence shown here is derived from an EMBL/GenBank/DDBJ whole genome shotgun (WGS) entry which is preliminary data.</text>
</comment>
<evidence type="ECO:0000313" key="1">
    <source>
        <dbReference type="EMBL" id="KAJ9060716.1"/>
    </source>
</evidence>
<evidence type="ECO:0000313" key="2">
    <source>
        <dbReference type="Proteomes" id="UP001165960"/>
    </source>
</evidence>
<sequence>MNRANFCFCYDLISLLRLTKADPASTNSPTHLFQGFWRAQNFRWATLLKISAKFQLLVRKGRL</sequence>
<reference evidence="1" key="1">
    <citation type="submission" date="2022-04" db="EMBL/GenBank/DDBJ databases">
        <title>Genome of the entomopathogenic fungus Entomophthora muscae.</title>
        <authorList>
            <person name="Elya C."/>
            <person name="Lovett B.R."/>
            <person name="Lee E."/>
            <person name="Macias A.M."/>
            <person name="Hajek A.E."/>
            <person name="De Bivort B.L."/>
            <person name="Kasson M.T."/>
            <person name="De Fine Licht H.H."/>
            <person name="Stajich J.E."/>
        </authorList>
    </citation>
    <scope>NUCLEOTIDE SEQUENCE</scope>
    <source>
        <strain evidence="1">Berkeley</strain>
    </source>
</reference>
<accession>A0ACC2SEP7</accession>
<keyword evidence="2" id="KW-1185">Reference proteome</keyword>
<gene>
    <name evidence="1" type="ORF">DSO57_1027930</name>
</gene>